<dbReference type="OrthoDB" id="21324at2157"/>
<evidence type="ECO:0000256" key="5">
    <source>
        <dbReference type="ARBA" id="ARBA00023186"/>
    </source>
</evidence>
<dbReference type="GO" id="GO:0005524">
    <property type="term" value="F:ATP binding"/>
    <property type="evidence" value="ECO:0007669"/>
    <property type="project" value="UniProtKB-KW"/>
</dbReference>
<sequence>MDDIVEGILNKNKRIIAQSISKIDDEDPLSHEILKNIYPKTGKAITIGFTGPAGAGKSTLIGKLISYFKNYGFKISILAVDPTSAISGGAILGDRVRMPTTMDDEDIFMRSLGSRGASGGISKSLRNIIRILDAAGYDLILVESVGAGQLEIEISKVVNLTVVIFNPNTGDNVQAVKAGLTEIGDVYIVNKSDIEGSNTLYLTLLDLIGELPRKPLIFKVSAHSGEGLEELSKKLRDLINTDDWISKKKKKEREDLKAELKLMVLDEVREKSVQVLNSKNMEINKLVESMLDKSKDPYTAAEELSLLVFSSK</sequence>
<proteinExistence type="inferred from homology"/>
<keyword evidence="4" id="KW-0342">GTP-binding</keyword>
<keyword evidence="6" id="KW-0067">ATP-binding</keyword>
<keyword evidence="2" id="KW-0547">Nucleotide-binding</keyword>
<reference evidence="6 7" key="1">
    <citation type="journal article" date="2019" name="Front. Microbiol.">
        <title>Ammonia Oxidation by the Arctic Terrestrial Thaumarchaeote Candidatus Nitrosocosmicus arcticus Is Stimulated by Increasing Temperatures.</title>
        <authorList>
            <person name="Alves R.J.E."/>
            <person name="Kerou M."/>
            <person name="Zappe A."/>
            <person name="Bittner R."/>
            <person name="Abby S.S."/>
            <person name="Schmidt H.A."/>
            <person name="Pfeifer K."/>
            <person name="Schleper C."/>
        </authorList>
    </citation>
    <scope>NUCLEOTIDE SEQUENCE [LARGE SCALE GENOMIC DNA]</scope>
    <source>
        <strain evidence="6 7">Kfb</strain>
    </source>
</reference>
<keyword evidence="5" id="KW-0143">Chaperone</keyword>
<evidence type="ECO:0000256" key="1">
    <source>
        <dbReference type="ARBA" id="ARBA00009625"/>
    </source>
</evidence>
<evidence type="ECO:0000313" key="7">
    <source>
        <dbReference type="Proteomes" id="UP000315289"/>
    </source>
</evidence>
<dbReference type="GO" id="GO:0003924">
    <property type="term" value="F:GTPase activity"/>
    <property type="evidence" value="ECO:0007669"/>
    <property type="project" value="InterPro"/>
</dbReference>
<dbReference type="NCBIfam" id="TIGR00750">
    <property type="entry name" value="lao"/>
    <property type="match status" value="1"/>
</dbReference>
<dbReference type="PANTHER" id="PTHR43087">
    <property type="entry name" value="LYSINE/ARGININE/ORNITHINE TRANSPORT SYSTEM KINASE"/>
    <property type="match status" value="1"/>
</dbReference>
<gene>
    <name evidence="6" type="ORF">NARC_110051</name>
</gene>
<dbReference type="InterPro" id="IPR005129">
    <property type="entry name" value="GTPase_ArgK"/>
</dbReference>
<keyword evidence="3" id="KW-0378">Hydrolase</keyword>
<dbReference type="InterPro" id="IPR027417">
    <property type="entry name" value="P-loop_NTPase"/>
</dbReference>
<evidence type="ECO:0000313" key="6">
    <source>
        <dbReference type="EMBL" id="TVP39839.1"/>
    </source>
</evidence>
<dbReference type="PANTHER" id="PTHR43087:SF1">
    <property type="entry name" value="LAO_AO TRANSPORT SYSTEM ATPASE"/>
    <property type="match status" value="1"/>
</dbReference>
<dbReference type="InterPro" id="IPR052040">
    <property type="entry name" value="GTPase/Isobutyryl-CoA_mutase"/>
</dbReference>
<evidence type="ECO:0000256" key="4">
    <source>
        <dbReference type="ARBA" id="ARBA00023134"/>
    </source>
</evidence>
<dbReference type="EMBL" id="VOAH01000011">
    <property type="protein sequence ID" value="TVP39839.1"/>
    <property type="molecule type" value="Genomic_DNA"/>
</dbReference>
<accession>A0A557STA5</accession>
<evidence type="ECO:0000256" key="3">
    <source>
        <dbReference type="ARBA" id="ARBA00022801"/>
    </source>
</evidence>
<dbReference type="RefSeq" id="WP_144732653.1">
    <property type="nucleotide sequence ID" value="NZ_ML675587.1"/>
</dbReference>
<comment type="caution">
    <text evidence="6">The sequence shown here is derived from an EMBL/GenBank/DDBJ whole genome shotgun (WGS) entry which is preliminary data.</text>
</comment>
<comment type="similarity">
    <text evidence="1">Belongs to the SIMIBI class G3E GTPase family. ArgK/MeaB subfamily.</text>
</comment>
<name>A0A557STA5_9ARCH</name>
<organism evidence="6 7">
    <name type="scientific">Candidatus Nitrosocosmicus arcticus</name>
    <dbReference type="NCBI Taxonomy" id="2035267"/>
    <lineage>
        <taxon>Archaea</taxon>
        <taxon>Nitrososphaerota</taxon>
        <taxon>Nitrososphaeria</taxon>
        <taxon>Nitrososphaerales</taxon>
        <taxon>Nitrososphaeraceae</taxon>
        <taxon>Candidatus Nitrosocosmicus</taxon>
    </lineage>
</organism>
<dbReference type="SUPFAM" id="SSF52540">
    <property type="entry name" value="P-loop containing nucleoside triphosphate hydrolases"/>
    <property type="match status" value="1"/>
</dbReference>
<dbReference type="Proteomes" id="UP000315289">
    <property type="component" value="Unassembled WGS sequence"/>
</dbReference>
<dbReference type="GO" id="GO:0005525">
    <property type="term" value="F:GTP binding"/>
    <property type="evidence" value="ECO:0007669"/>
    <property type="project" value="UniProtKB-KW"/>
</dbReference>
<keyword evidence="7" id="KW-1185">Reference proteome</keyword>
<dbReference type="AlphaFoldDB" id="A0A557STA5"/>
<protein>
    <submittedName>
        <fullName evidence="6">ABC transporter ATP-binding protein</fullName>
    </submittedName>
</protein>
<evidence type="ECO:0000256" key="2">
    <source>
        <dbReference type="ARBA" id="ARBA00022741"/>
    </source>
</evidence>
<dbReference type="Pfam" id="PF03308">
    <property type="entry name" value="MeaB"/>
    <property type="match status" value="1"/>
</dbReference>
<dbReference type="Gene3D" id="3.40.50.300">
    <property type="entry name" value="P-loop containing nucleotide triphosphate hydrolases"/>
    <property type="match status" value="1"/>
</dbReference>